<feature type="region of interest" description="Disordered" evidence="1">
    <location>
        <begin position="171"/>
        <end position="241"/>
    </location>
</feature>
<sequence>MTMLSLVVLATAVLCCSFQSSSSSSFFVFVEGGIIQGFNRDKMPVDVEDVLHTFDRAQLFHKQREQRHLQNQEEFGEEDGEEFEVEVFDNDEDVTEEEDMTEEEEFEFDVAIENQVDNEVEDEGNGNGNDLPVVSEILASGATVSSNVNNNEQQRDNLNEFKEIQASGAMDANNNNANKNNNNNVNNSNNNNANKNNNNKNKNKNKNNANNVVNSNANNVVSSNSNTGPRGGKEDPSPNVQPTEISFMIIMDDFNYSNDAANVEDIGIGTKFAFQGRIVTKAEELGTAVGTCTVTSNIKNELSYCEIYHKIDTDNFGGFGIVQVAGTADEVGGRLLITGTGGSLSSSNASSMSKGYSMVQFDPAGNPVLYVLLKLF</sequence>
<feature type="chain" id="PRO_5009192691" description="Dirigent protein" evidence="2">
    <location>
        <begin position="24"/>
        <end position="376"/>
    </location>
</feature>
<organism evidence="3 4">
    <name type="scientific">Fragilariopsis cylindrus CCMP1102</name>
    <dbReference type="NCBI Taxonomy" id="635003"/>
    <lineage>
        <taxon>Eukaryota</taxon>
        <taxon>Sar</taxon>
        <taxon>Stramenopiles</taxon>
        <taxon>Ochrophyta</taxon>
        <taxon>Bacillariophyta</taxon>
        <taxon>Bacillariophyceae</taxon>
        <taxon>Bacillariophycidae</taxon>
        <taxon>Bacillariales</taxon>
        <taxon>Bacillariaceae</taxon>
        <taxon>Fragilariopsis</taxon>
    </lineage>
</organism>
<dbReference type="InParanoid" id="A0A1E7F4S4"/>
<name>A0A1E7F4S4_9STRA</name>
<evidence type="ECO:0008006" key="5">
    <source>
        <dbReference type="Google" id="ProtNLM"/>
    </source>
</evidence>
<dbReference type="AlphaFoldDB" id="A0A1E7F4S4"/>
<proteinExistence type="predicted"/>
<evidence type="ECO:0000313" key="3">
    <source>
        <dbReference type="EMBL" id="OEU13181.1"/>
    </source>
</evidence>
<dbReference type="OrthoDB" id="43764at2759"/>
<feature type="compositionally biased region" description="Low complexity" evidence="1">
    <location>
        <begin position="172"/>
        <end position="226"/>
    </location>
</feature>
<evidence type="ECO:0000256" key="1">
    <source>
        <dbReference type="SAM" id="MobiDB-lite"/>
    </source>
</evidence>
<evidence type="ECO:0000256" key="2">
    <source>
        <dbReference type="SAM" id="SignalP"/>
    </source>
</evidence>
<keyword evidence="4" id="KW-1185">Reference proteome</keyword>
<reference evidence="3 4" key="1">
    <citation type="submission" date="2016-09" db="EMBL/GenBank/DDBJ databases">
        <title>Extensive genetic diversity and differential bi-allelic expression allows diatom success in the polar Southern Ocean.</title>
        <authorList>
            <consortium name="DOE Joint Genome Institute"/>
            <person name="Mock T."/>
            <person name="Otillar R.P."/>
            <person name="Strauss J."/>
            <person name="Dupont C."/>
            <person name="Frickenhaus S."/>
            <person name="Maumus F."/>
            <person name="Mcmullan M."/>
            <person name="Sanges R."/>
            <person name="Schmutz J."/>
            <person name="Toseland A."/>
            <person name="Valas R."/>
            <person name="Veluchamy A."/>
            <person name="Ward B.J."/>
            <person name="Allen A."/>
            <person name="Barry K."/>
            <person name="Falciatore A."/>
            <person name="Ferrante M."/>
            <person name="Fortunato A.E."/>
            <person name="Gloeckner G."/>
            <person name="Gruber A."/>
            <person name="Hipkin R."/>
            <person name="Janech M."/>
            <person name="Kroth P."/>
            <person name="Leese F."/>
            <person name="Lindquist E."/>
            <person name="Lyon B.R."/>
            <person name="Martin J."/>
            <person name="Mayer C."/>
            <person name="Parker M."/>
            <person name="Quesneville H."/>
            <person name="Raymond J."/>
            <person name="Uhlig C."/>
            <person name="Valentin K.U."/>
            <person name="Worden A.Z."/>
            <person name="Armbrust E.V."/>
            <person name="Bowler C."/>
            <person name="Green B."/>
            <person name="Moulton V."/>
            <person name="Van Oosterhout C."/>
            <person name="Grigoriev I."/>
        </authorList>
    </citation>
    <scope>NUCLEOTIDE SEQUENCE [LARGE SCALE GENOMIC DNA]</scope>
    <source>
        <strain evidence="3 4">CCMP1102</strain>
    </source>
</reference>
<gene>
    <name evidence="3" type="ORF">FRACYDRAFT_243085</name>
</gene>
<protein>
    <recommendedName>
        <fullName evidence="5">Dirigent protein</fullName>
    </recommendedName>
</protein>
<accession>A0A1E7F4S4</accession>
<feature type="signal peptide" evidence="2">
    <location>
        <begin position="1"/>
        <end position="23"/>
    </location>
</feature>
<dbReference type="EMBL" id="KV784362">
    <property type="protein sequence ID" value="OEU13181.1"/>
    <property type="molecule type" value="Genomic_DNA"/>
</dbReference>
<dbReference type="Proteomes" id="UP000095751">
    <property type="component" value="Unassembled WGS sequence"/>
</dbReference>
<evidence type="ECO:0000313" key="4">
    <source>
        <dbReference type="Proteomes" id="UP000095751"/>
    </source>
</evidence>
<dbReference type="KEGG" id="fcy:FRACYDRAFT_243085"/>
<keyword evidence="2" id="KW-0732">Signal</keyword>